<protein>
    <submittedName>
        <fullName evidence="2">Glycosyltransferase</fullName>
        <ecNumber evidence="2">2.4.-.-</ecNumber>
    </submittedName>
</protein>
<dbReference type="InterPro" id="IPR001173">
    <property type="entry name" value="Glyco_trans_2-like"/>
</dbReference>
<evidence type="ECO:0000313" key="2">
    <source>
        <dbReference type="EMBL" id="MFC5141974.1"/>
    </source>
</evidence>
<dbReference type="Pfam" id="PF00535">
    <property type="entry name" value="Glycos_transf_2"/>
    <property type="match status" value="1"/>
</dbReference>
<dbReference type="PANTHER" id="PTHR43685">
    <property type="entry name" value="GLYCOSYLTRANSFERASE"/>
    <property type="match status" value="1"/>
</dbReference>
<name>A0ABV9ZRA0_9PSEU</name>
<sequence>MTKQADDARDGAFGESFAVPSSTPMSTLSIVIPNFNYGAFVSDSVRSALAVDWPDVEVIVVDDGSTDNSLEVLRSFGDRITVISQENAGPRVACNRGFAASRGDAVIFLDSDDVLEPTIARDVAVEWRVGVSKVQVQMCRIDRDGRAISRPFPAYRRVPSPEQIRYWIRATSAYPTPPGSGNVYARSFLERLFPLDDRCGDATDSACLAAAPFLGDVVTIPRALVRYRVHGGNRSSLLASPDRFRRQIERAHQRQGLAMELAGDACEDEVIAALRRGRHLLQMRVAERRLCGGEAPIPGDSRLRIAWDAVRSVAAPGPESLLQRLAVSAWCLAGLFGPQLVLQRLVTWRFT</sequence>
<dbReference type="PANTHER" id="PTHR43685:SF2">
    <property type="entry name" value="GLYCOSYLTRANSFERASE 2-LIKE DOMAIN-CONTAINING PROTEIN"/>
    <property type="match status" value="1"/>
</dbReference>
<accession>A0ABV9ZRA0</accession>
<keyword evidence="3" id="KW-1185">Reference proteome</keyword>
<comment type="caution">
    <text evidence="2">The sequence shown here is derived from an EMBL/GenBank/DDBJ whole genome shotgun (WGS) entry which is preliminary data.</text>
</comment>
<dbReference type="EMBL" id="JBHSKG010000019">
    <property type="protein sequence ID" value="MFC5141974.1"/>
    <property type="molecule type" value="Genomic_DNA"/>
</dbReference>
<reference evidence="3" key="1">
    <citation type="journal article" date="2019" name="Int. J. Syst. Evol. Microbiol.">
        <title>The Global Catalogue of Microorganisms (GCM) 10K type strain sequencing project: providing services to taxonomists for standard genome sequencing and annotation.</title>
        <authorList>
            <consortium name="The Broad Institute Genomics Platform"/>
            <consortium name="The Broad Institute Genome Sequencing Center for Infectious Disease"/>
            <person name="Wu L."/>
            <person name="Ma J."/>
        </authorList>
    </citation>
    <scope>NUCLEOTIDE SEQUENCE [LARGE SCALE GENOMIC DNA]</scope>
    <source>
        <strain evidence="3">XZYJ18</strain>
    </source>
</reference>
<keyword evidence="2" id="KW-0808">Transferase</keyword>
<dbReference type="InterPro" id="IPR029044">
    <property type="entry name" value="Nucleotide-diphossugar_trans"/>
</dbReference>
<keyword evidence="2" id="KW-0328">Glycosyltransferase</keyword>
<gene>
    <name evidence="2" type="ORF">ACFPK1_27320</name>
</gene>
<dbReference type="RefSeq" id="WP_378024109.1">
    <property type="nucleotide sequence ID" value="NZ_JBHSKG010000019.1"/>
</dbReference>
<dbReference type="CDD" id="cd00761">
    <property type="entry name" value="Glyco_tranf_GTA_type"/>
    <property type="match status" value="1"/>
</dbReference>
<feature type="domain" description="Glycosyltransferase 2-like" evidence="1">
    <location>
        <begin position="29"/>
        <end position="126"/>
    </location>
</feature>
<dbReference type="GO" id="GO:0016757">
    <property type="term" value="F:glycosyltransferase activity"/>
    <property type="evidence" value="ECO:0007669"/>
    <property type="project" value="UniProtKB-KW"/>
</dbReference>
<evidence type="ECO:0000259" key="1">
    <source>
        <dbReference type="Pfam" id="PF00535"/>
    </source>
</evidence>
<dbReference type="Gene3D" id="3.90.550.10">
    <property type="entry name" value="Spore Coat Polysaccharide Biosynthesis Protein SpsA, Chain A"/>
    <property type="match status" value="1"/>
</dbReference>
<evidence type="ECO:0000313" key="3">
    <source>
        <dbReference type="Proteomes" id="UP001596175"/>
    </source>
</evidence>
<dbReference type="Proteomes" id="UP001596175">
    <property type="component" value="Unassembled WGS sequence"/>
</dbReference>
<dbReference type="InterPro" id="IPR050834">
    <property type="entry name" value="Glycosyltransf_2"/>
</dbReference>
<dbReference type="EC" id="2.4.-.-" evidence="2"/>
<organism evidence="2 3">
    <name type="scientific">Actinomycetospora rhizophila</name>
    <dbReference type="NCBI Taxonomy" id="1416876"/>
    <lineage>
        <taxon>Bacteria</taxon>
        <taxon>Bacillati</taxon>
        <taxon>Actinomycetota</taxon>
        <taxon>Actinomycetes</taxon>
        <taxon>Pseudonocardiales</taxon>
        <taxon>Pseudonocardiaceae</taxon>
        <taxon>Actinomycetospora</taxon>
    </lineage>
</organism>
<dbReference type="SUPFAM" id="SSF53448">
    <property type="entry name" value="Nucleotide-diphospho-sugar transferases"/>
    <property type="match status" value="1"/>
</dbReference>
<proteinExistence type="predicted"/>